<dbReference type="AlphaFoldDB" id="A0A9N9I2T9"/>
<reference evidence="2" key="1">
    <citation type="submission" date="2021-06" db="EMBL/GenBank/DDBJ databases">
        <authorList>
            <person name="Kallberg Y."/>
            <person name="Tangrot J."/>
            <person name="Rosling A."/>
        </authorList>
    </citation>
    <scope>NUCLEOTIDE SEQUENCE</scope>
    <source>
        <strain evidence="2">UK204</strain>
    </source>
</reference>
<sequence length="81" mass="9458">VRRTRKRVHNNDTFAPNEENAPANAPKWTIFGYNRSLKLSVEKYSDVHCFLNLFKKLNCDITNKDIIGEDEKEDSEENNSE</sequence>
<dbReference type="EMBL" id="CAJVPQ010009791">
    <property type="protein sequence ID" value="CAG8717920.1"/>
    <property type="molecule type" value="Genomic_DNA"/>
</dbReference>
<proteinExistence type="predicted"/>
<organism evidence="2 3">
    <name type="scientific">Funneliformis caledonium</name>
    <dbReference type="NCBI Taxonomy" id="1117310"/>
    <lineage>
        <taxon>Eukaryota</taxon>
        <taxon>Fungi</taxon>
        <taxon>Fungi incertae sedis</taxon>
        <taxon>Mucoromycota</taxon>
        <taxon>Glomeromycotina</taxon>
        <taxon>Glomeromycetes</taxon>
        <taxon>Glomerales</taxon>
        <taxon>Glomeraceae</taxon>
        <taxon>Funneliformis</taxon>
    </lineage>
</organism>
<comment type="caution">
    <text evidence="2">The sequence shown here is derived from an EMBL/GenBank/DDBJ whole genome shotgun (WGS) entry which is preliminary data.</text>
</comment>
<evidence type="ECO:0000256" key="1">
    <source>
        <dbReference type="SAM" id="MobiDB-lite"/>
    </source>
</evidence>
<feature type="compositionally biased region" description="Low complexity" evidence="1">
    <location>
        <begin position="15"/>
        <end position="25"/>
    </location>
</feature>
<dbReference type="Proteomes" id="UP000789570">
    <property type="component" value="Unassembled WGS sequence"/>
</dbReference>
<name>A0A9N9I2T9_9GLOM</name>
<feature type="region of interest" description="Disordered" evidence="1">
    <location>
        <begin position="1"/>
        <end position="25"/>
    </location>
</feature>
<feature type="non-terminal residue" evidence="2">
    <location>
        <position position="1"/>
    </location>
</feature>
<keyword evidence="3" id="KW-1185">Reference proteome</keyword>
<evidence type="ECO:0000313" key="2">
    <source>
        <dbReference type="EMBL" id="CAG8717920.1"/>
    </source>
</evidence>
<gene>
    <name evidence="2" type="ORF">FCALED_LOCUS14245</name>
</gene>
<protein>
    <submittedName>
        <fullName evidence="2">6107_t:CDS:1</fullName>
    </submittedName>
</protein>
<accession>A0A9N9I2T9</accession>
<evidence type="ECO:0000313" key="3">
    <source>
        <dbReference type="Proteomes" id="UP000789570"/>
    </source>
</evidence>